<accession>A0ABW4PYS5</accession>
<keyword evidence="4 7" id="KW-1133">Transmembrane helix</keyword>
<dbReference type="EMBL" id="JBHUFL010000002">
    <property type="protein sequence ID" value="MFD1835325.1"/>
    <property type="molecule type" value="Genomic_DNA"/>
</dbReference>
<feature type="compositionally biased region" description="Basic and acidic residues" evidence="6">
    <location>
        <begin position="84"/>
        <end position="106"/>
    </location>
</feature>
<evidence type="ECO:0000256" key="3">
    <source>
        <dbReference type="ARBA" id="ARBA00022692"/>
    </source>
</evidence>
<dbReference type="InterPro" id="IPR027379">
    <property type="entry name" value="CLS_N"/>
</dbReference>
<feature type="chain" id="PRO_5047344586" evidence="8">
    <location>
        <begin position="20"/>
        <end position="115"/>
    </location>
</feature>
<keyword evidence="8" id="KW-0732">Signal</keyword>
<feature type="domain" description="Cardiolipin synthase N-terminal" evidence="9">
    <location>
        <begin position="13"/>
        <end position="57"/>
    </location>
</feature>
<evidence type="ECO:0000256" key="4">
    <source>
        <dbReference type="ARBA" id="ARBA00022989"/>
    </source>
</evidence>
<dbReference type="Pfam" id="PF13396">
    <property type="entry name" value="PLDc_N"/>
    <property type="match status" value="1"/>
</dbReference>
<proteinExistence type="predicted"/>
<comment type="caution">
    <text evidence="10">The sequence shown here is derived from an EMBL/GenBank/DDBJ whole genome shotgun (WGS) entry which is preliminary data.</text>
</comment>
<evidence type="ECO:0000313" key="10">
    <source>
        <dbReference type="EMBL" id="MFD1835325.1"/>
    </source>
</evidence>
<keyword evidence="11" id="KW-1185">Reference proteome</keyword>
<evidence type="ECO:0000313" key="11">
    <source>
        <dbReference type="Proteomes" id="UP001597280"/>
    </source>
</evidence>
<keyword evidence="3 7" id="KW-0812">Transmembrane</keyword>
<evidence type="ECO:0000256" key="1">
    <source>
        <dbReference type="ARBA" id="ARBA00004651"/>
    </source>
</evidence>
<evidence type="ECO:0000259" key="9">
    <source>
        <dbReference type="Pfam" id="PF13396"/>
    </source>
</evidence>
<keyword evidence="2" id="KW-1003">Cell membrane</keyword>
<evidence type="ECO:0000256" key="7">
    <source>
        <dbReference type="SAM" id="Phobius"/>
    </source>
</evidence>
<dbReference type="RefSeq" id="WP_137770091.1">
    <property type="nucleotide sequence ID" value="NZ_BAAAIS010000002.1"/>
</dbReference>
<feature type="transmembrane region" description="Helical" evidence="7">
    <location>
        <begin position="35"/>
        <end position="55"/>
    </location>
</feature>
<reference evidence="11" key="1">
    <citation type="journal article" date="2019" name="Int. J. Syst. Evol. Microbiol.">
        <title>The Global Catalogue of Microorganisms (GCM) 10K type strain sequencing project: providing services to taxonomists for standard genome sequencing and annotation.</title>
        <authorList>
            <consortium name="The Broad Institute Genomics Platform"/>
            <consortium name="The Broad Institute Genome Sequencing Center for Infectious Disease"/>
            <person name="Wu L."/>
            <person name="Ma J."/>
        </authorList>
    </citation>
    <scope>NUCLEOTIDE SEQUENCE [LARGE SCALE GENOMIC DNA]</scope>
    <source>
        <strain evidence="11">JCM 11650</strain>
    </source>
</reference>
<name>A0ABW4PYS5_9MICO</name>
<comment type="subcellular location">
    <subcellularLocation>
        <location evidence="1">Cell membrane</location>
        <topology evidence="1">Multi-pass membrane protein</topology>
    </subcellularLocation>
</comment>
<evidence type="ECO:0000256" key="5">
    <source>
        <dbReference type="ARBA" id="ARBA00023136"/>
    </source>
</evidence>
<feature type="region of interest" description="Disordered" evidence="6">
    <location>
        <begin position="56"/>
        <end position="115"/>
    </location>
</feature>
<evidence type="ECO:0000256" key="8">
    <source>
        <dbReference type="SAM" id="SignalP"/>
    </source>
</evidence>
<evidence type="ECO:0000256" key="2">
    <source>
        <dbReference type="ARBA" id="ARBA00022475"/>
    </source>
</evidence>
<feature type="signal peptide" evidence="8">
    <location>
        <begin position="1"/>
        <end position="19"/>
    </location>
</feature>
<gene>
    <name evidence="10" type="ORF">ACFSDA_09595</name>
</gene>
<protein>
    <submittedName>
        <fullName evidence="10">PLD nuclease N-terminal domain-containing protein</fullName>
    </submittedName>
</protein>
<organism evidence="10 11">
    <name type="scientific">Brachybacterium rhamnosum</name>
    <dbReference type="NCBI Taxonomy" id="173361"/>
    <lineage>
        <taxon>Bacteria</taxon>
        <taxon>Bacillati</taxon>
        <taxon>Actinomycetota</taxon>
        <taxon>Actinomycetes</taxon>
        <taxon>Micrococcales</taxon>
        <taxon>Dermabacteraceae</taxon>
        <taxon>Brachybacterium</taxon>
    </lineage>
</organism>
<dbReference type="Proteomes" id="UP001597280">
    <property type="component" value="Unassembled WGS sequence"/>
</dbReference>
<keyword evidence="5 7" id="KW-0472">Membrane</keyword>
<sequence length="115" mass="12921">MLRALAAVLSIGLTIFALADCVQTEDAKVRGIPKWAWIVLVVLIPWIGPITWLLVGRDRTPGTGTARRGGPRREGPLAPDDDPEFLRDLDEQIRRERRDRERREQTPGDDDAPEA</sequence>
<evidence type="ECO:0000256" key="6">
    <source>
        <dbReference type="SAM" id="MobiDB-lite"/>
    </source>
</evidence>